<dbReference type="CDD" id="cd21063">
    <property type="entry name" value="BTHB_FKBP25"/>
    <property type="match status" value="1"/>
</dbReference>
<evidence type="ECO:0000313" key="5">
    <source>
        <dbReference type="Proteomes" id="UP000187429"/>
    </source>
</evidence>
<keyword evidence="1" id="KW-0597">Phosphoprotein</keyword>
<dbReference type="InterPro" id="IPR043368">
    <property type="entry name" value="FKBP3"/>
</dbReference>
<dbReference type="SUPFAM" id="SSF54534">
    <property type="entry name" value="FKBP-like"/>
    <property type="match status" value="1"/>
</dbReference>
<dbReference type="SMART" id="SM00863">
    <property type="entry name" value="tRNA_SAD"/>
    <property type="match status" value="1"/>
</dbReference>
<dbReference type="GO" id="GO:0003755">
    <property type="term" value="F:peptidyl-prolyl cis-trans isomerase activity"/>
    <property type="evidence" value="ECO:0007669"/>
    <property type="project" value="UniProtKB-KW"/>
</dbReference>
<dbReference type="Gene3D" id="1.10.720.80">
    <property type="match status" value="1"/>
</dbReference>
<dbReference type="OrthoDB" id="288942at2759"/>
<keyword evidence="2 4" id="KW-0413">Isomerase</keyword>
<dbReference type="InterPro" id="IPR046357">
    <property type="entry name" value="PPIase_dom_sf"/>
</dbReference>
<feature type="domain" description="PPIase FKBP-type" evidence="3">
    <location>
        <begin position="123"/>
        <end position="217"/>
    </location>
</feature>
<comment type="caution">
    <text evidence="4">The sequence shown here is derived from an EMBL/GenBank/DDBJ whole genome shotgun (WGS) entry which is preliminary data.</text>
</comment>
<dbReference type="InterPro" id="IPR018163">
    <property type="entry name" value="Thr/Ala-tRNA-synth_IIc_edit"/>
</dbReference>
<dbReference type="Pfam" id="PF00254">
    <property type="entry name" value="FKBP_C"/>
    <property type="match status" value="1"/>
</dbReference>
<organism evidence="4 5">
    <name type="scientific">Smittium culicis</name>
    <dbReference type="NCBI Taxonomy" id="133412"/>
    <lineage>
        <taxon>Eukaryota</taxon>
        <taxon>Fungi</taxon>
        <taxon>Fungi incertae sedis</taxon>
        <taxon>Zoopagomycota</taxon>
        <taxon>Kickxellomycotina</taxon>
        <taxon>Harpellomycetes</taxon>
        <taxon>Harpellales</taxon>
        <taxon>Legeriomycetaceae</taxon>
        <taxon>Smittium</taxon>
    </lineage>
</organism>
<dbReference type="EC" id="5.2.1.8" evidence="2"/>
<dbReference type="PANTHER" id="PTHR46493:SF1">
    <property type="entry name" value="PEPTIDYL-PROLYL CIS-TRANS ISOMERASE FKBP3"/>
    <property type="match status" value="1"/>
</dbReference>
<dbReference type="InterPro" id="IPR001179">
    <property type="entry name" value="PPIase_FKBP_dom"/>
</dbReference>
<proteinExistence type="predicted"/>
<reference evidence="5" key="1">
    <citation type="submission" date="2017-01" db="EMBL/GenBank/DDBJ databases">
        <authorList>
            <person name="Wang Y."/>
            <person name="White M."/>
            <person name="Kvist S."/>
            <person name="Moncalvo J.-M."/>
        </authorList>
    </citation>
    <scope>NUCLEOTIDE SEQUENCE [LARGE SCALE GENOMIC DNA]</scope>
    <source>
        <strain evidence="5">ID-206-W2</strain>
    </source>
</reference>
<evidence type="ECO:0000313" key="4">
    <source>
        <dbReference type="EMBL" id="OMJ10789.1"/>
    </source>
</evidence>
<dbReference type="GO" id="GO:0043039">
    <property type="term" value="P:tRNA aminoacylation"/>
    <property type="evidence" value="ECO:0007669"/>
    <property type="project" value="InterPro"/>
</dbReference>
<accession>A0A1R1X853</accession>
<keyword evidence="2" id="KW-0697">Rotamase</keyword>
<sequence>MIERTWSIDQLESEEISKKDIIEFLHTNASNSFLIENKLNGKLQNVAKVSKKPALITAYNLLFETECFRAENEEEISAAKKEKPRAEIVKAAPEKVVEEVKEVPKFKKTVNKKGNNTLFPKKGDMVSVLYKGTFEDGKVFDSNIDKKGKSKPLRFKVGTGRVIRGWDEGLMTMSVGEKATLRIESDWALSRIERRVTKVKDYVKACRIVEVPGRAVLEEVRDQVGKKFSADEPVNQEVDFKRRFDFMQQHSGQHLLSAILENKYGAETVSWELGKKRSFVELKVSGGNKITEQVLESVERECNEAIVAGVEVKIEIKDSEKEERPESMPEDYVGGVVRFINIKGIDRNPCCGTHVERLSDLQILKLGVAESGRSGNVKVPFWVGQRVNDYLGSSILIEKQLNILLSTGPELYVDAVKRLLQNQRENLKTIKGLLIEIAAQEACTLANQIKAQIDAQNASGSENNKIVAKLHRADGTLDFILTVSNKATAELAGVLGAGRQTQVAVVVSAGSDKTGGPIIVFGNSAELIGETVEKLKDHFPELKGGGKPTRWQGKSAHWKGREAAFQSL</sequence>
<dbReference type="Proteomes" id="UP000187429">
    <property type="component" value="Unassembled WGS sequence"/>
</dbReference>
<evidence type="ECO:0000256" key="1">
    <source>
        <dbReference type="ARBA" id="ARBA00022553"/>
    </source>
</evidence>
<gene>
    <name evidence="4" type="ORF">AYI69_g10099</name>
</gene>
<dbReference type="PANTHER" id="PTHR46493">
    <property type="entry name" value="PEPTIDYL-PROLYL CIS-TRANS ISOMERASE FKBP3"/>
    <property type="match status" value="1"/>
</dbReference>
<dbReference type="PROSITE" id="PS50059">
    <property type="entry name" value="FKBP_PPIASE"/>
    <property type="match status" value="1"/>
</dbReference>
<dbReference type="InterPro" id="IPR012947">
    <property type="entry name" value="tRNA_SAD"/>
</dbReference>
<name>A0A1R1X853_9FUNG</name>
<dbReference type="InterPro" id="IPR041200">
    <property type="entry name" value="FKBP3_BTHB"/>
</dbReference>
<evidence type="ECO:0000256" key="2">
    <source>
        <dbReference type="PROSITE-ProRule" id="PRU00277"/>
    </source>
</evidence>
<dbReference type="GO" id="GO:0004812">
    <property type="term" value="F:aminoacyl-tRNA ligase activity"/>
    <property type="evidence" value="ECO:0007669"/>
    <property type="project" value="InterPro"/>
</dbReference>
<dbReference type="Pfam" id="PF07973">
    <property type="entry name" value="tRNA_SAD"/>
    <property type="match status" value="1"/>
</dbReference>
<comment type="catalytic activity">
    <reaction evidence="2">
        <text>[protein]-peptidylproline (omega=180) = [protein]-peptidylproline (omega=0)</text>
        <dbReference type="Rhea" id="RHEA:16237"/>
        <dbReference type="Rhea" id="RHEA-COMP:10747"/>
        <dbReference type="Rhea" id="RHEA-COMP:10748"/>
        <dbReference type="ChEBI" id="CHEBI:83833"/>
        <dbReference type="ChEBI" id="CHEBI:83834"/>
        <dbReference type="EC" id="5.2.1.8"/>
    </reaction>
</comment>
<dbReference type="SUPFAM" id="SSF55186">
    <property type="entry name" value="ThrRS/AlaRS common domain"/>
    <property type="match status" value="1"/>
</dbReference>
<dbReference type="Gene3D" id="3.30.980.10">
    <property type="entry name" value="Threonyl-trna Synthetase, Chain A, domain 2"/>
    <property type="match status" value="1"/>
</dbReference>
<dbReference type="EMBL" id="LSSM01006428">
    <property type="protein sequence ID" value="OMJ10789.1"/>
    <property type="molecule type" value="Genomic_DNA"/>
</dbReference>
<dbReference type="Pfam" id="PF18410">
    <property type="entry name" value="BTHB"/>
    <property type="match status" value="1"/>
</dbReference>
<keyword evidence="5" id="KW-1185">Reference proteome</keyword>
<dbReference type="GO" id="GO:0005524">
    <property type="term" value="F:ATP binding"/>
    <property type="evidence" value="ECO:0007669"/>
    <property type="project" value="InterPro"/>
</dbReference>
<protein>
    <recommendedName>
        <fullName evidence="2">peptidylprolyl isomerase</fullName>
        <ecNumber evidence="2">5.2.1.8</ecNumber>
    </recommendedName>
</protein>
<dbReference type="AlphaFoldDB" id="A0A1R1X853"/>
<dbReference type="Gene3D" id="3.10.50.40">
    <property type="match status" value="1"/>
</dbReference>
<evidence type="ECO:0000259" key="3">
    <source>
        <dbReference type="PROSITE" id="PS50059"/>
    </source>
</evidence>